<evidence type="ECO:0000313" key="1">
    <source>
        <dbReference type="EMBL" id="TKR67119.1"/>
    </source>
</evidence>
<keyword evidence="2" id="KW-1185">Reference proteome</keyword>
<gene>
    <name evidence="1" type="ORF">L596_023321</name>
</gene>
<accession>A0A4U5MDA3</accession>
<name>A0A4U5MDA3_STECR</name>
<evidence type="ECO:0000313" key="2">
    <source>
        <dbReference type="Proteomes" id="UP000298663"/>
    </source>
</evidence>
<comment type="caution">
    <text evidence="1">The sequence shown here is derived from an EMBL/GenBank/DDBJ whole genome shotgun (WGS) entry which is preliminary data.</text>
</comment>
<dbReference type="Proteomes" id="UP000298663">
    <property type="component" value="Unassembled WGS sequence"/>
</dbReference>
<dbReference type="EMBL" id="AZBU02000008">
    <property type="protein sequence ID" value="TKR67119.1"/>
    <property type="molecule type" value="Genomic_DNA"/>
</dbReference>
<reference evidence="1 2" key="2">
    <citation type="journal article" date="2019" name="G3 (Bethesda)">
        <title>Hybrid Assembly of the Genome of the Entomopathogenic Nematode Steinernema carpocapsae Identifies the X-Chromosome.</title>
        <authorList>
            <person name="Serra L."/>
            <person name="Macchietto M."/>
            <person name="Macias-Munoz A."/>
            <person name="McGill C.J."/>
            <person name="Rodriguez I.M."/>
            <person name="Rodriguez B."/>
            <person name="Murad R."/>
            <person name="Mortazavi A."/>
        </authorList>
    </citation>
    <scope>NUCLEOTIDE SEQUENCE [LARGE SCALE GENOMIC DNA]</scope>
    <source>
        <strain evidence="1 2">ALL</strain>
    </source>
</reference>
<dbReference type="AlphaFoldDB" id="A0A4U5MDA3"/>
<reference evidence="1 2" key="1">
    <citation type="journal article" date="2015" name="Genome Biol.">
        <title>Comparative genomics of Steinernema reveals deeply conserved gene regulatory networks.</title>
        <authorList>
            <person name="Dillman A.R."/>
            <person name="Macchietto M."/>
            <person name="Porter C.F."/>
            <person name="Rogers A."/>
            <person name="Williams B."/>
            <person name="Antoshechkin I."/>
            <person name="Lee M.M."/>
            <person name="Goodwin Z."/>
            <person name="Lu X."/>
            <person name="Lewis E.E."/>
            <person name="Goodrich-Blair H."/>
            <person name="Stock S.P."/>
            <person name="Adams B.J."/>
            <person name="Sternberg P.W."/>
            <person name="Mortazavi A."/>
        </authorList>
    </citation>
    <scope>NUCLEOTIDE SEQUENCE [LARGE SCALE GENOMIC DNA]</scope>
    <source>
        <strain evidence="1 2">ALL</strain>
    </source>
</reference>
<proteinExistence type="predicted"/>
<sequence>MNSRWIPEDLRRAVTDCTKQKYLQATRPEAFRRDRQLQIVSAIELSLINGETLFAFASATLQFDLEMPYSCTRCPHTVGCSELVKAIRMEWEIVVDCKMTDVFRVIYAVTLS</sequence>
<organism evidence="1 2">
    <name type="scientific">Steinernema carpocapsae</name>
    <name type="common">Entomopathogenic nematode</name>
    <dbReference type="NCBI Taxonomy" id="34508"/>
    <lineage>
        <taxon>Eukaryota</taxon>
        <taxon>Metazoa</taxon>
        <taxon>Ecdysozoa</taxon>
        <taxon>Nematoda</taxon>
        <taxon>Chromadorea</taxon>
        <taxon>Rhabditida</taxon>
        <taxon>Tylenchina</taxon>
        <taxon>Panagrolaimomorpha</taxon>
        <taxon>Strongyloidoidea</taxon>
        <taxon>Steinernematidae</taxon>
        <taxon>Steinernema</taxon>
    </lineage>
</organism>
<protein>
    <submittedName>
        <fullName evidence="1">Uncharacterized protein</fullName>
    </submittedName>
</protein>